<sequence>MRVRRWPNGGMGLAGTRAGSFACCRDSCTVRETNRVGEPFRREPSACEPTLPGTASPVPRIHFRSTRGCTCHSVTDKLVHWRCKTGGSCTMRREKFMRASVEVTLHSTEAVIVLVHASWMMRRCASASS</sequence>
<protein>
    <submittedName>
        <fullName evidence="1">Uncharacterized protein</fullName>
    </submittedName>
</protein>
<dbReference type="EMBL" id="KV427711">
    <property type="protein sequence ID" value="KZS99846.1"/>
    <property type="molecule type" value="Genomic_DNA"/>
</dbReference>
<organism evidence="1 2">
    <name type="scientific">Laetiporus sulphureus 93-53</name>
    <dbReference type="NCBI Taxonomy" id="1314785"/>
    <lineage>
        <taxon>Eukaryota</taxon>
        <taxon>Fungi</taxon>
        <taxon>Dikarya</taxon>
        <taxon>Basidiomycota</taxon>
        <taxon>Agaricomycotina</taxon>
        <taxon>Agaricomycetes</taxon>
        <taxon>Polyporales</taxon>
        <taxon>Laetiporus</taxon>
    </lineage>
</organism>
<dbReference type="AlphaFoldDB" id="A0A165AXI6"/>
<reference evidence="1 2" key="1">
    <citation type="journal article" date="2016" name="Mol. Biol. Evol.">
        <title>Comparative Genomics of Early-Diverging Mushroom-Forming Fungi Provides Insights into the Origins of Lignocellulose Decay Capabilities.</title>
        <authorList>
            <person name="Nagy L.G."/>
            <person name="Riley R."/>
            <person name="Tritt A."/>
            <person name="Adam C."/>
            <person name="Daum C."/>
            <person name="Floudas D."/>
            <person name="Sun H."/>
            <person name="Yadav J.S."/>
            <person name="Pangilinan J."/>
            <person name="Larsson K.H."/>
            <person name="Matsuura K."/>
            <person name="Barry K."/>
            <person name="Labutti K."/>
            <person name="Kuo R."/>
            <person name="Ohm R.A."/>
            <person name="Bhattacharya S.S."/>
            <person name="Shirouzu T."/>
            <person name="Yoshinaga Y."/>
            <person name="Martin F.M."/>
            <person name="Grigoriev I.V."/>
            <person name="Hibbett D.S."/>
        </authorList>
    </citation>
    <scope>NUCLEOTIDE SEQUENCE [LARGE SCALE GENOMIC DNA]</scope>
    <source>
        <strain evidence="1 2">93-53</strain>
    </source>
</reference>
<proteinExistence type="predicted"/>
<dbReference type="GeneID" id="63820098"/>
<evidence type="ECO:0000313" key="1">
    <source>
        <dbReference type="EMBL" id="KZS99846.1"/>
    </source>
</evidence>
<accession>A0A165AXI6</accession>
<gene>
    <name evidence="1" type="ORF">LAESUDRAFT_60170</name>
</gene>
<name>A0A165AXI6_9APHY</name>
<dbReference type="Proteomes" id="UP000076871">
    <property type="component" value="Unassembled WGS sequence"/>
</dbReference>
<dbReference type="InParanoid" id="A0A165AXI6"/>
<evidence type="ECO:0000313" key="2">
    <source>
        <dbReference type="Proteomes" id="UP000076871"/>
    </source>
</evidence>
<keyword evidence="2" id="KW-1185">Reference proteome</keyword>
<dbReference type="RefSeq" id="XP_040757587.1">
    <property type="nucleotide sequence ID" value="XM_040903067.1"/>
</dbReference>